<dbReference type="AlphaFoldDB" id="A0AAE1YBM0"/>
<proteinExistence type="predicted"/>
<feature type="compositionally biased region" description="Low complexity" evidence="1">
    <location>
        <begin position="248"/>
        <end position="262"/>
    </location>
</feature>
<gene>
    <name evidence="3" type="ORF">Salat_1481400</name>
</gene>
<feature type="region of interest" description="Disordered" evidence="1">
    <location>
        <begin position="228"/>
        <end position="271"/>
    </location>
</feature>
<evidence type="ECO:0000259" key="2">
    <source>
        <dbReference type="Pfam" id="PF12776"/>
    </source>
</evidence>
<evidence type="ECO:0000313" key="4">
    <source>
        <dbReference type="Proteomes" id="UP001293254"/>
    </source>
</evidence>
<protein>
    <recommendedName>
        <fullName evidence="2">Myb/SANT-like domain-containing protein</fullName>
    </recommendedName>
</protein>
<evidence type="ECO:0000313" key="3">
    <source>
        <dbReference type="EMBL" id="KAK4427125.1"/>
    </source>
</evidence>
<accession>A0AAE1YBM0</accession>
<name>A0AAE1YBM0_9LAMI</name>
<sequence>MWPDGYYFQRQFFCNTRWTKQMEKTFIDSLLEHARTGQFRVGRENHQAIQSALRDVNKAHDANVTYPWAVTRVQKLHQRLQCFLWVVNMADVVWNRNLRFVTAVDSVWREICRENKLTRCYVNAYEELLEELCMLFGQPVEDEDAPAADAPPEGPPPVALGAAPQPVAIGAAPQLVEGFVDPALIQNDDELVILPVVHVISDTSDSSSFIWRFIDEYYGSESDADYVLPPPGVPGSIAKKKPHAAEKSPGGHSQGQASSSASNTTPVKKEV</sequence>
<evidence type="ECO:0000256" key="1">
    <source>
        <dbReference type="SAM" id="MobiDB-lite"/>
    </source>
</evidence>
<dbReference type="Proteomes" id="UP001293254">
    <property type="component" value="Unassembled WGS sequence"/>
</dbReference>
<reference evidence="3" key="1">
    <citation type="submission" date="2020-06" db="EMBL/GenBank/DDBJ databases">
        <authorList>
            <person name="Li T."/>
            <person name="Hu X."/>
            <person name="Zhang T."/>
            <person name="Song X."/>
            <person name="Zhang H."/>
            <person name="Dai N."/>
            <person name="Sheng W."/>
            <person name="Hou X."/>
            <person name="Wei L."/>
        </authorList>
    </citation>
    <scope>NUCLEOTIDE SEQUENCE</scope>
    <source>
        <strain evidence="3">3651</strain>
        <tissue evidence="3">Leaf</tissue>
    </source>
</reference>
<comment type="caution">
    <text evidence="3">The sequence shown here is derived from an EMBL/GenBank/DDBJ whole genome shotgun (WGS) entry which is preliminary data.</text>
</comment>
<reference evidence="3" key="2">
    <citation type="journal article" date="2024" name="Plant">
        <title>Genomic evolution and insights into agronomic trait innovations of Sesamum species.</title>
        <authorList>
            <person name="Miao H."/>
            <person name="Wang L."/>
            <person name="Qu L."/>
            <person name="Liu H."/>
            <person name="Sun Y."/>
            <person name="Le M."/>
            <person name="Wang Q."/>
            <person name="Wei S."/>
            <person name="Zheng Y."/>
            <person name="Lin W."/>
            <person name="Duan Y."/>
            <person name="Cao H."/>
            <person name="Xiong S."/>
            <person name="Wang X."/>
            <person name="Wei L."/>
            <person name="Li C."/>
            <person name="Ma Q."/>
            <person name="Ju M."/>
            <person name="Zhao R."/>
            <person name="Li G."/>
            <person name="Mu C."/>
            <person name="Tian Q."/>
            <person name="Mei H."/>
            <person name="Zhang T."/>
            <person name="Gao T."/>
            <person name="Zhang H."/>
        </authorList>
    </citation>
    <scope>NUCLEOTIDE SEQUENCE</scope>
    <source>
        <strain evidence="3">3651</strain>
    </source>
</reference>
<keyword evidence="4" id="KW-1185">Reference proteome</keyword>
<organism evidence="3 4">
    <name type="scientific">Sesamum alatum</name>
    <dbReference type="NCBI Taxonomy" id="300844"/>
    <lineage>
        <taxon>Eukaryota</taxon>
        <taxon>Viridiplantae</taxon>
        <taxon>Streptophyta</taxon>
        <taxon>Embryophyta</taxon>
        <taxon>Tracheophyta</taxon>
        <taxon>Spermatophyta</taxon>
        <taxon>Magnoliopsida</taxon>
        <taxon>eudicotyledons</taxon>
        <taxon>Gunneridae</taxon>
        <taxon>Pentapetalae</taxon>
        <taxon>asterids</taxon>
        <taxon>lamiids</taxon>
        <taxon>Lamiales</taxon>
        <taxon>Pedaliaceae</taxon>
        <taxon>Sesamum</taxon>
    </lineage>
</organism>
<dbReference type="InterPro" id="IPR024752">
    <property type="entry name" value="Myb/SANT-like_dom"/>
</dbReference>
<dbReference type="EMBL" id="JACGWO010000005">
    <property type="protein sequence ID" value="KAK4427125.1"/>
    <property type="molecule type" value="Genomic_DNA"/>
</dbReference>
<dbReference type="Pfam" id="PF12776">
    <property type="entry name" value="Myb_DNA-bind_3"/>
    <property type="match status" value="1"/>
</dbReference>
<feature type="domain" description="Myb/SANT-like" evidence="2">
    <location>
        <begin position="17"/>
        <end position="110"/>
    </location>
</feature>